<dbReference type="GO" id="GO:0019679">
    <property type="term" value="P:propionate metabolic process, methylcitrate cycle"/>
    <property type="evidence" value="ECO:0007669"/>
    <property type="project" value="InterPro"/>
</dbReference>
<evidence type="ECO:0000256" key="2">
    <source>
        <dbReference type="ARBA" id="ARBA00005026"/>
    </source>
</evidence>
<dbReference type="InterPro" id="IPR001030">
    <property type="entry name" value="Acoase/IPM_deHydtase_lsu_aba"/>
</dbReference>
<evidence type="ECO:0000256" key="9">
    <source>
        <dbReference type="ARBA" id="ARBA00023239"/>
    </source>
</evidence>
<dbReference type="SUPFAM" id="SSF53732">
    <property type="entry name" value="Aconitase iron-sulfur domain"/>
    <property type="match status" value="1"/>
</dbReference>
<dbReference type="InterPro" id="IPR015931">
    <property type="entry name" value="Acnase/IPM_dHydase_lsu_aba_1/3"/>
</dbReference>
<dbReference type="InterPro" id="IPR000573">
    <property type="entry name" value="AconitaseA/IPMdHydase_ssu_swvl"/>
</dbReference>
<evidence type="ECO:0000313" key="13">
    <source>
        <dbReference type="EMBL" id="TKB03192.1"/>
    </source>
</evidence>
<dbReference type="NCBIfam" id="TIGR02333">
    <property type="entry name" value="2met_isocit_dHY"/>
    <property type="match status" value="1"/>
</dbReference>
<evidence type="ECO:0000259" key="11">
    <source>
        <dbReference type="Pfam" id="PF00330"/>
    </source>
</evidence>
<dbReference type="PANTHER" id="PTHR11670">
    <property type="entry name" value="ACONITASE/IRON-RESPONSIVE ELEMENT FAMILY MEMBER"/>
    <property type="match status" value="1"/>
</dbReference>
<dbReference type="NCBIfam" id="NF006757">
    <property type="entry name" value="PRK09277.1"/>
    <property type="match status" value="1"/>
</dbReference>
<dbReference type="GO" id="GO:0051539">
    <property type="term" value="F:4 iron, 4 sulfur cluster binding"/>
    <property type="evidence" value="ECO:0007669"/>
    <property type="project" value="UniProtKB-KW"/>
</dbReference>
<sequence>MNIDYRKPLPNAGIDFFDTREAVDAIEPGAYAKLPYTSRVLAENLVRKCAPDMLTDSLKQLIYRKRDLDFPWFPARVVCHDILGQTALVDLAGLRDAIAAKGGDPAKVNPVVPTQLIVDHSLAVEHAGFEKNAFEKNRAIEDRRNDDRFHFINWTKTAFKNVDVIPPGNGIMHQINLERMSPVIQARDGVAFPDTLVGTDSHTPHVDALGVIAVGVGGLEAESVMLGRASYMRLPDIVGVELTGKPQPGITATDIVLALTEFLRKKRVVSAYLEFYGEGASHLTLGDRATISNMTPEYGATAAMFYIDQQTIDYLRLTGREEKQIALVEQYAKHTGLWADDLETAEYERVLTFDLSAVGRNMAGPSNPHARLPTSDLESRGIAAKWDEEEGKMPDGAVIIAAITSCTNTSNPRNVIAAGLLARNANQRGLTRKPWVKSSLAPGSKAVKLYLEEANLMSELEDLGFGVVAFACTTCNGMSGALDPKIQQEIIDRDLYSTAVLSGNRNFDGRIHPYAKQAFLASPPLVVAYAIAGTIRFDIEKDVLGTDKDGNPVTLKDIWPSDEEIDAIVAKSVKPEHFRKVYEPMFDLSVDYGKDINPLYDWREMSTYIRRPPYWEGAMDAERTMKGMRPLAILGDNITTDHLSPSNAILASSAAGEYLHKMGLPEEDFNSYATHRGDHLTAQRATLANPKVFNEMVLENGEVKQGSLARVEPEGQVMRMWEAIETYMNRRQPLIIVAGADYGQGSSRDWAAKGVRLAGVEVIVAEGFERIHRTNLIGMGVLPLEFKPGTTRKTLELDGTETYDVSGEPSPGATLTLVVNRQNGEQLEVPVTCRLDTAEEVSIYSAGGVLQRFAKDFLEAEAS</sequence>
<dbReference type="Gene3D" id="6.10.190.10">
    <property type="match status" value="1"/>
</dbReference>
<dbReference type="EMBL" id="SWCO01000005">
    <property type="protein sequence ID" value="TKB03192.1"/>
    <property type="molecule type" value="Genomic_DNA"/>
</dbReference>
<dbReference type="Pfam" id="PF00330">
    <property type="entry name" value="Aconitase"/>
    <property type="match status" value="1"/>
</dbReference>
<dbReference type="Proteomes" id="UP000305471">
    <property type="component" value="Unassembled WGS sequence"/>
</dbReference>
<evidence type="ECO:0000256" key="5">
    <source>
        <dbReference type="ARBA" id="ARBA00022485"/>
    </source>
</evidence>
<dbReference type="PRINTS" id="PR00415">
    <property type="entry name" value="ACONITASE"/>
</dbReference>
<dbReference type="Gene3D" id="3.20.19.10">
    <property type="entry name" value="Aconitase, domain 4"/>
    <property type="match status" value="1"/>
</dbReference>
<dbReference type="GO" id="GO:0046872">
    <property type="term" value="F:metal ion binding"/>
    <property type="evidence" value="ECO:0007669"/>
    <property type="project" value="UniProtKB-KW"/>
</dbReference>
<keyword evidence="8" id="KW-0411">Iron-sulfur</keyword>
<keyword evidence="9 13" id="KW-0456">Lyase</keyword>
<comment type="caution">
    <text evidence="13">The sequence shown here is derived from an EMBL/GenBank/DDBJ whole genome shotgun (WGS) entry which is preliminary data.</text>
</comment>
<dbReference type="AlphaFoldDB" id="A0A4U0ZLX9"/>
<dbReference type="InterPro" id="IPR015928">
    <property type="entry name" value="Aconitase/3IPM_dehydase_swvl"/>
</dbReference>
<evidence type="ECO:0000256" key="4">
    <source>
        <dbReference type="ARBA" id="ARBA00012926"/>
    </source>
</evidence>
<evidence type="ECO:0000259" key="12">
    <source>
        <dbReference type="Pfam" id="PF00694"/>
    </source>
</evidence>
<dbReference type="FunFam" id="3.20.19.10:FF:000006">
    <property type="entry name" value="Aconitate hydratase 1"/>
    <property type="match status" value="1"/>
</dbReference>
<protein>
    <recommendedName>
        <fullName evidence="4">aconitate hydratase</fullName>
        <ecNumber evidence="4">4.2.1.3</ecNumber>
    </recommendedName>
</protein>
<comment type="similarity">
    <text evidence="3">Belongs to the aconitase/IPM isomerase family.</text>
</comment>
<proteinExistence type="inferred from homology"/>
<dbReference type="FunFam" id="3.30.499.10:FF:000014">
    <property type="entry name" value="Aconitate hydratase 1"/>
    <property type="match status" value="1"/>
</dbReference>
<evidence type="ECO:0000256" key="8">
    <source>
        <dbReference type="ARBA" id="ARBA00023014"/>
    </source>
</evidence>
<feature type="domain" description="Aconitase/3-isopropylmalate dehydratase large subunit alpha/beta/alpha" evidence="11">
    <location>
        <begin position="67"/>
        <end position="533"/>
    </location>
</feature>
<dbReference type="InterPro" id="IPR036008">
    <property type="entry name" value="Aconitase_4Fe-4S_dom"/>
</dbReference>
<keyword evidence="7" id="KW-0408">Iron</keyword>
<dbReference type="SUPFAM" id="SSF52016">
    <property type="entry name" value="LeuD/IlvD-like"/>
    <property type="match status" value="1"/>
</dbReference>
<dbReference type="GO" id="GO:0003994">
    <property type="term" value="F:aconitate hydratase activity"/>
    <property type="evidence" value="ECO:0007669"/>
    <property type="project" value="UniProtKB-EC"/>
</dbReference>
<evidence type="ECO:0000256" key="1">
    <source>
        <dbReference type="ARBA" id="ARBA00001966"/>
    </source>
</evidence>
<keyword evidence="6" id="KW-0479">Metal-binding</keyword>
<keyword evidence="14" id="KW-1185">Reference proteome</keyword>
<comment type="pathway">
    <text evidence="2">Organic acid metabolism; propanoate degradation.</text>
</comment>
<dbReference type="NCBIfam" id="NF009520">
    <property type="entry name" value="PRK12881.1"/>
    <property type="match status" value="1"/>
</dbReference>
<keyword evidence="5" id="KW-0004">4Fe-4S</keyword>
<accession>A0A4U0ZLX9</accession>
<comment type="cofactor">
    <cofactor evidence="1">
        <name>[4Fe-4S] cluster</name>
        <dbReference type="ChEBI" id="CHEBI:49883"/>
    </cofactor>
</comment>
<evidence type="ECO:0000256" key="6">
    <source>
        <dbReference type="ARBA" id="ARBA00022723"/>
    </source>
</evidence>
<comment type="catalytic activity">
    <reaction evidence="10">
        <text>citrate = D-threo-isocitrate</text>
        <dbReference type="Rhea" id="RHEA:10336"/>
        <dbReference type="ChEBI" id="CHEBI:15562"/>
        <dbReference type="ChEBI" id="CHEBI:16947"/>
        <dbReference type="EC" id="4.2.1.3"/>
    </reaction>
</comment>
<gene>
    <name evidence="13" type="primary">acnD</name>
    <name evidence="13" type="ORF">E5672_09085</name>
</gene>
<evidence type="ECO:0000313" key="14">
    <source>
        <dbReference type="Proteomes" id="UP000305471"/>
    </source>
</evidence>
<evidence type="ECO:0000256" key="7">
    <source>
        <dbReference type="ARBA" id="ARBA00023004"/>
    </source>
</evidence>
<dbReference type="RefSeq" id="WP_136781905.1">
    <property type="nucleotide sequence ID" value="NZ_SWCO01000005.1"/>
</dbReference>
<dbReference type="OrthoDB" id="9764318at2"/>
<evidence type="ECO:0000256" key="10">
    <source>
        <dbReference type="ARBA" id="ARBA00023501"/>
    </source>
</evidence>
<feature type="domain" description="Aconitase A/isopropylmalate dehydratase small subunit swivel" evidence="12">
    <location>
        <begin position="657"/>
        <end position="788"/>
    </location>
</feature>
<evidence type="ECO:0000256" key="3">
    <source>
        <dbReference type="ARBA" id="ARBA00007185"/>
    </source>
</evidence>
<name>A0A4U0ZLX9_9ALTE</name>
<dbReference type="Pfam" id="PF00694">
    <property type="entry name" value="Aconitase_C"/>
    <property type="match status" value="1"/>
</dbReference>
<dbReference type="InterPro" id="IPR006249">
    <property type="entry name" value="Aconitase/IRP2"/>
</dbReference>
<reference evidence="13 14" key="1">
    <citation type="submission" date="2019-04" db="EMBL/GenBank/DDBJ databases">
        <title>Alteromonas portus sp. nov., an alginate lyase-excreting marine bacterium.</title>
        <authorList>
            <person name="Huang H."/>
            <person name="Mo K."/>
            <person name="Bao S."/>
        </authorList>
    </citation>
    <scope>NUCLEOTIDE SEQUENCE [LARGE SCALE GENOMIC DNA]</scope>
    <source>
        <strain evidence="13 14">HB161718</strain>
    </source>
</reference>
<dbReference type="EC" id="4.2.1.3" evidence="4"/>
<dbReference type="InterPro" id="IPR012708">
    <property type="entry name" value="2Me_IsoCit_deHydtase_FeS-dep"/>
</dbReference>
<dbReference type="Gene3D" id="3.30.499.10">
    <property type="entry name" value="Aconitase, domain 3"/>
    <property type="match status" value="2"/>
</dbReference>
<organism evidence="13 14">
    <name type="scientific">Alteromonas portus</name>
    <dbReference type="NCBI Taxonomy" id="2565549"/>
    <lineage>
        <taxon>Bacteria</taxon>
        <taxon>Pseudomonadati</taxon>
        <taxon>Pseudomonadota</taxon>
        <taxon>Gammaproteobacteria</taxon>
        <taxon>Alteromonadales</taxon>
        <taxon>Alteromonadaceae</taxon>
        <taxon>Alteromonas/Salinimonas group</taxon>
        <taxon>Alteromonas</taxon>
    </lineage>
</organism>